<keyword evidence="2" id="KW-0539">Nucleus</keyword>
<dbReference type="Proteomes" id="UP001159427">
    <property type="component" value="Unassembled WGS sequence"/>
</dbReference>
<dbReference type="SMART" id="SM00339">
    <property type="entry name" value="FH"/>
    <property type="match status" value="1"/>
</dbReference>
<reference evidence="4 5" key="1">
    <citation type="submission" date="2022-05" db="EMBL/GenBank/DDBJ databases">
        <authorList>
            <consortium name="Genoscope - CEA"/>
            <person name="William W."/>
        </authorList>
    </citation>
    <scope>NUCLEOTIDE SEQUENCE [LARGE SCALE GENOMIC DNA]</scope>
</reference>
<proteinExistence type="predicted"/>
<comment type="caution">
    <text evidence="4">The sequence shown here is derived from an EMBL/GenBank/DDBJ whole genome shotgun (WGS) entry which is preliminary data.</text>
</comment>
<dbReference type="InterPro" id="IPR001766">
    <property type="entry name" value="Fork_head_dom"/>
</dbReference>
<feature type="domain" description="Fork-head" evidence="3">
    <location>
        <begin position="53"/>
        <end position="145"/>
    </location>
</feature>
<dbReference type="SUPFAM" id="SSF46785">
    <property type="entry name" value="Winged helix' DNA-binding domain"/>
    <property type="match status" value="1"/>
</dbReference>
<dbReference type="PROSITE" id="PS50039">
    <property type="entry name" value="FORK_HEAD_3"/>
    <property type="match status" value="1"/>
</dbReference>
<name>A0ABN8MP87_9CNID</name>
<evidence type="ECO:0000259" key="3">
    <source>
        <dbReference type="PROSITE" id="PS50039"/>
    </source>
</evidence>
<protein>
    <recommendedName>
        <fullName evidence="3">Fork-head domain-containing protein</fullName>
    </recommendedName>
</protein>
<evidence type="ECO:0000256" key="1">
    <source>
        <dbReference type="ARBA" id="ARBA00023125"/>
    </source>
</evidence>
<dbReference type="Pfam" id="PF00250">
    <property type="entry name" value="Forkhead"/>
    <property type="match status" value="1"/>
</dbReference>
<comment type="subcellular location">
    <subcellularLocation>
        <location evidence="2">Nucleus</location>
    </subcellularLocation>
</comment>
<dbReference type="Gene3D" id="1.10.10.10">
    <property type="entry name" value="Winged helix-like DNA-binding domain superfamily/Winged helix DNA-binding domain"/>
    <property type="match status" value="1"/>
</dbReference>
<dbReference type="EMBL" id="CALNXI010000599">
    <property type="protein sequence ID" value="CAH3029909.1"/>
    <property type="molecule type" value="Genomic_DNA"/>
</dbReference>
<sequence>MHGRKQPCITVLKQEVERSRQMEDLREACDVSSGEKRYSTNQTTRNKRPKRKCSSLSYVEAISYAILHSPLKRVTLSEIYDFIQNNYPSFTQNRVRWKNTVRHNLSRHECFQRGEIAMHKAGCYWRIHPSFLAEFSHGDFSRRKLRPNPPLSQEGTGNNLVHNYSTIQSPFFPGYTYNSNPPFPAQSLGSLHFNQGGIPTVYNQHFCLPWHHCILNGTPFS</sequence>
<feature type="DNA-binding region" description="Fork-head" evidence="2">
    <location>
        <begin position="53"/>
        <end position="145"/>
    </location>
</feature>
<organism evidence="4 5">
    <name type="scientific">Porites evermanni</name>
    <dbReference type="NCBI Taxonomy" id="104178"/>
    <lineage>
        <taxon>Eukaryota</taxon>
        <taxon>Metazoa</taxon>
        <taxon>Cnidaria</taxon>
        <taxon>Anthozoa</taxon>
        <taxon>Hexacorallia</taxon>
        <taxon>Scleractinia</taxon>
        <taxon>Fungiina</taxon>
        <taxon>Poritidae</taxon>
        <taxon>Porites</taxon>
    </lineage>
</organism>
<evidence type="ECO:0000313" key="5">
    <source>
        <dbReference type="Proteomes" id="UP001159427"/>
    </source>
</evidence>
<dbReference type="PRINTS" id="PR00053">
    <property type="entry name" value="FORKHEAD"/>
</dbReference>
<accession>A0ABN8MP87</accession>
<evidence type="ECO:0000256" key="2">
    <source>
        <dbReference type="PROSITE-ProRule" id="PRU00089"/>
    </source>
</evidence>
<dbReference type="InterPro" id="IPR050211">
    <property type="entry name" value="FOX_domain-containing"/>
</dbReference>
<dbReference type="InterPro" id="IPR036388">
    <property type="entry name" value="WH-like_DNA-bd_sf"/>
</dbReference>
<evidence type="ECO:0000313" key="4">
    <source>
        <dbReference type="EMBL" id="CAH3029909.1"/>
    </source>
</evidence>
<keyword evidence="1 2" id="KW-0238">DNA-binding</keyword>
<dbReference type="PANTHER" id="PTHR11829">
    <property type="entry name" value="FORKHEAD BOX PROTEIN"/>
    <property type="match status" value="1"/>
</dbReference>
<dbReference type="InterPro" id="IPR036390">
    <property type="entry name" value="WH_DNA-bd_sf"/>
</dbReference>
<dbReference type="PANTHER" id="PTHR11829:SF411">
    <property type="entry name" value="FORKHEAD BOX PROTEIN L2"/>
    <property type="match status" value="1"/>
</dbReference>
<keyword evidence="5" id="KW-1185">Reference proteome</keyword>
<gene>
    <name evidence="4" type="ORF">PEVE_00036923</name>
</gene>